<gene>
    <name evidence="8" type="primary">LOC106576669</name>
</gene>
<dbReference type="Pfam" id="PF03414">
    <property type="entry name" value="Glyco_transf_6"/>
    <property type="match status" value="1"/>
</dbReference>
<keyword evidence="7" id="KW-1185">Reference proteome</keyword>
<keyword evidence="5" id="KW-0808">Transferase</keyword>
<evidence type="ECO:0000256" key="5">
    <source>
        <dbReference type="ARBA" id="ARBA00022679"/>
    </source>
</evidence>
<organism evidence="7 8">
    <name type="scientific">Salmo salar</name>
    <name type="common">Atlantic salmon</name>
    <dbReference type="NCBI Taxonomy" id="8030"/>
    <lineage>
        <taxon>Eukaryota</taxon>
        <taxon>Metazoa</taxon>
        <taxon>Chordata</taxon>
        <taxon>Craniata</taxon>
        <taxon>Vertebrata</taxon>
        <taxon>Euteleostomi</taxon>
        <taxon>Actinopterygii</taxon>
        <taxon>Neopterygii</taxon>
        <taxon>Teleostei</taxon>
        <taxon>Protacanthopterygii</taxon>
        <taxon>Salmoniformes</taxon>
        <taxon>Salmonidae</taxon>
        <taxon>Salmoninae</taxon>
        <taxon>Salmo</taxon>
    </lineage>
</organism>
<feature type="transmembrane region" description="Helical" evidence="6">
    <location>
        <begin position="6"/>
        <end position="27"/>
    </location>
</feature>
<keyword evidence="6" id="KW-0472">Membrane</keyword>
<evidence type="ECO:0000313" key="7">
    <source>
        <dbReference type="Proteomes" id="UP001652741"/>
    </source>
</evidence>
<evidence type="ECO:0000313" key="8">
    <source>
        <dbReference type="RefSeq" id="XP_045556135.1"/>
    </source>
</evidence>
<dbReference type="SUPFAM" id="SSF53448">
    <property type="entry name" value="Nucleotide-diphospho-sugar transferases"/>
    <property type="match status" value="1"/>
</dbReference>
<comment type="cofactor">
    <cofactor evidence="1">
        <name>Mn(2+)</name>
        <dbReference type="ChEBI" id="CHEBI:29035"/>
    </cofactor>
</comment>
<evidence type="ECO:0000256" key="2">
    <source>
        <dbReference type="ARBA" id="ARBA00004606"/>
    </source>
</evidence>
<keyword evidence="4" id="KW-0328">Glycosyltransferase</keyword>
<keyword evidence="6" id="KW-1133">Transmembrane helix</keyword>
<sequence>MHFSSNAKQFVLLLIVGIFLLLGYVVFNHFNERQNMVWFDASKRDIPVDEDQRNTSLSKPIFRSRVQNIVSPERLLYKQPSVLVGRTDVVAVTPWLAPIVWEGTFDPDLVDII</sequence>
<comment type="similarity">
    <text evidence="3">Belongs to the glycosyltransferase 6 family.</text>
</comment>
<accession>A0ABM3DBE8</accession>
<proteinExistence type="inferred from homology"/>
<reference evidence="8" key="1">
    <citation type="submission" date="2025-08" db="UniProtKB">
        <authorList>
            <consortium name="RefSeq"/>
        </authorList>
    </citation>
    <scope>IDENTIFICATION</scope>
</reference>
<dbReference type="InterPro" id="IPR029044">
    <property type="entry name" value="Nucleotide-diphossugar_trans"/>
</dbReference>
<dbReference type="RefSeq" id="XP_045556135.1">
    <property type="nucleotide sequence ID" value="XM_045700179.1"/>
</dbReference>
<comment type="subcellular location">
    <subcellularLocation>
        <location evidence="2">Membrane</location>
        <topology evidence="2">Single-pass type II membrane protein</topology>
    </subcellularLocation>
</comment>
<dbReference type="Proteomes" id="UP001652741">
    <property type="component" value="Chromosome ssa17"/>
</dbReference>
<evidence type="ECO:0000256" key="6">
    <source>
        <dbReference type="SAM" id="Phobius"/>
    </source>
</evidence>
<dbReference type="Gene3D" id="3.90.550.10">
    <property type="entry name" value="Spore Coat Polysaccharide Biosynthesis Protein SpsA, Chain A"/>
    <property type="match status" value="1"/>
</dbReference>
<keyword evidence="6" id="KW-0812">Transmembrane</keyword>
<evidence type="ECO:0000256" key="4">
    <source>
        <dbReference type="ARBA" id="ARBA00022676"/>
    </source>
</evidence>
<protein>
    <submittedName>
        <fullName evidence="8">Uncharacterized protein isoform X1</fullName>
    </submittedName>
</protein>
<name>A0ABM3DBE8_SALSA</name>
<dbReference type="GeneID" id="106576669"/>
<evidence type="ECO:0000256" key="3">
    <source>
        <dbReference type="ARBA" id="ARBA00010413"/>
    </source>
</evidence>
<evidence type="ECO:0000256" key="1">
    <source>
        <dbReference type="ARBA" id="ARBA00001936"/>
    </source>
</evidence>
<dbReference type="InterPro" id="IPR005076">
    <property type="entry name" value="Glyco_trans_6"/>
</dbReference>